<gene>
    <name evidence="1" type="ORF">MNBD_GAMMA14-1</name>
</gene>
<feature type="non-terminal residue" evidence="1">
    <location>
        <position position="57"/>
    </location>
</feature>
<name>A0A3B0YMM1_9ZZZZ</name>
<proteinExistence type="predicted"/>
<protein>
    <submittedName>
        <fullName evidence="1">Uncharacterized protein</fullName>
    </submittedName>
</protein>
<evidence type="ECO:0000313" key="1">
    <source>
        <dbReference type="EMBL" id="VAW76827.1"/>
    </source>
</evidence>
<dbReference type="EMBL" id="UOFM01000196">
    <property type="protein sequence ID" value="VAW76827.1"/>
    <property type="molecule type" value="Genomic_DNA"/>
</dbReference>
<sequence>MVYLAIKNPGAPEGAPGFSHSGNPESVLHPGSVVLDNDLRELGGMILRFHRQFGCRA</sequence>
<organism evidence="1">
    <name type="scientific">hydrothermal vent metagenome</name>
    <dbReference type="NCBI Taxonomy" id="652676"/>
    <lineage>
        <taxon>unclassified sequences</taxon>
        <taxon>metagenomes</taxon>
        <taxon>ecological metagenomes</taxon>
    </lineage>
</organism>
<dbReference type="AlphaFoldDB" id="A0A3B0YMM1"/>
<reference evidence="1" key="1">
    <citation type="submission" date="2018-06" db="EMBL/GenBank/DDBJ databases">
        <authorList>
            <person name="Zhirakovskaya E."/>
        </authorList>
    </citation>
    <scope>NUCLEOTIDE SEQUENCE</scope>
</reference>
<accession>A0A3B0YMM1</accession>